<dbReference type="RefSeq" id="WP_319614424.1">
    <property type="nucleotide sequence ID" value="NZ_JAWXYB010000018.1"/>
</dbReference>
<dbReference type="InterPro" id="IPR027417">
    <property type="entry name" value="P-loop_NTPase"/>
</dbReference>
<proteinExistence type="predicted"/>
<evidence type="ECO:0000313" key="1">
    <source>
        <dbReference type="EMBL" id="MDX5931518.1"/>
    </source>
</evidence>
<evidence type="ECO:0000313" key="2">
    <source>
        <dbReference type="Proteomes" id="UP001279553"/>
    </source>
</evidence>
<organism evidence="1 2">
    <name type="scientific">Acidiphilium acidophilum</name>
    <name type="common">Thiobacillus acidophilus</name>
    <dbReference type="NCBI Taxonomy" id="76588"/>
    <lineage>
        <taxon>Bacteria</taxon>
        <taxon>Pseudomonadati</taxon>
        <taxon>Pseudomonadota</taxon>
        <taxon>Alphaproteobacteria</taxon>
        <taxon>Acetobacterales</taxon>
        <taxon>Acidocellaceae</taxon>
        <taxon>Acidiphilium</taxon>
    </lineage>
</organism>
<dbReference type="Gene3D" id="3.40.50.300">
    <property type="entry name" value="P-loop containing nucleotide triphosphate hydrolases"/>
    <property type="match status" value="1"/>
</dbReference>
<gene>
    <name evidence="1" type="ORF">SIL87_12140</name>
</gene>
<reference evidence="1 2" key="1">
    <citation type="submission" date="2023-11" db="EMBL/GenBank/DDBJ databases">
        <title>MicrobeMod: A computational toolkit for identifying prokaryotic methylation and restriction-modification with nanopore sequencing.</title>
        <authorList>
            <person name="Crits-Christoph A."/>
            <person name="Kang S.C."/>
            <person name="Lee H."/>
            <person name="Ostrov N."/>
        </authorList>
    </citation>
    <scope>NUCLEOTIDE SEQUENCE [LARGE SCALE GENOMIC DNA]</scope>
    <source>
        <strain evidence="1 2">DSMZ 700</strain>
    </source>
</reference>
<evidence type="ECO:0008006" key="3">
    <source>
        <dbReference type="Google" id="ProtNLM"/>
    </source>
</evidence>
<dbReference type="Proteomes" id="UP001279553">
    <property type="component" value="Unassembled WGS sequence"/>
</dbReference>
<keyword evidence="2" id="KW-1185">Reference proteome</keyword>
<dbReference type="SUPFAM" id="SSF52540">
    <property type="entry name" value="P-loop containing nucleoside triphosphate hydrolases"/>
    <property type="match status" value="1"/>
</dbReference>
<dbReference type="EMBL" id="JAWXYB010000018">
    <property type="protein sequence ID" value="MDX5931518.1"/>
    <property type="molecule type" value="Genomic_DNA"/>
</dbReference>
<dbReference type="AlphaFoldDB" id="A0AAW9DT47"/>
<protein>
    <recommendedName>
        <fullName evidence="3">Sulfotransferase family protein</fullName>
    </recommendedName>
</protein>
<name>A0AAW9DT47_ACIAO</name>
<comment type="caution">
    <text evidence="1">The sequence shown here is derived from an EMBL/GenBank/DDBJ whole genome shotgun (WGS) entry which is preliminary data.</text>
</comment>
<accession>A0AAW9DT47</accession>
<sequence>MGMIGAIRHQITRRRLARPLGFIHIPKAGGTGMLAHLDATLRPKSSVYWLDRSQFGAFTDFSSMDPGMAAGVIDRTPATPATADIIAGHIAPSTLRARSPGALPVTILRLPTARLLSHWLYWRGYDDERLRAFGAWGQHIALSRLDLAEFLSAPAIACQTDNLILRMLLWPHPLIPEAGFIDPAHDETLLAAAHQTLAGFAHVGVVENPDLAANLDAWLSRTYGISIWSRLRAAIPDHAEPKLNTARKLARPLQTPLADQLAGPGGQHLAASSRLDLKLWQTTVARTLPGQSPDPLMITTFDRLISRYNQL</sequence>